<evidence type="ECO:0000256" key="2">
    <source>
        <dbReference type="SAM" id="Phobius"/>
    </source>
</evidence>
<feature type="compositionally biased region" description="Basic and acidic residues" evidence="1">
    <location>
        <begin position="10"/>
        <end position="19"/>
    </location>
</feature>
<evidence type="ECO:0000256" key="1">
    <source>
        <dbReference type="SAM" id="MobiDB-lite"/>
    </source>
</evidence>
<dbReference type="RefSeq" id="WP_111243760.1">
    <property type="nucleotide sequence ID" value="NZ_AP023358.1"/>
</dbReference>
<feature type="region of interest" description="Disordered" evidence="1">
    <location>
        <begin position="1"/>
        <end position="37"/>
    </location>
</feature>
<protein>
    <submittedName>
        <fullName evidence="3">Uncharacterized protein</fullName>
    </submittedName>
</protein>
<dbReference type="AlphaFoldDB" id="A0A2W2CA77"/>
<keyword evidence="2" id="KW-1133">Transmembrane helix</keyword>
<keyword evidence="4" id="KW-1185">Reference proteome</keyword>
<evidence type="ECO:0000313" key="3">
    <source>
        <dbReference type="EMBL" id="PZF96231.1"/>
    </source>
</evidence>
<feature type="transmembrane region" description="Helical" evidence="2">
    <location>
        <begin position="83"/>
        <end position="104"/>
    </location>
</feature>
<organism evidence="3 4">
    <name type="scientific">Micromonospora endophytica</name>
    <dbReference type="NCBI Taxonomy" id="515350"/>
    <lineage>
        <taxon>Bacteria</taxon>
        <taxon>Bacillati</taxon>
        <taxon>Actinomycetota</taxon>
        <taxon>Actinomycetes</taxon>
        <taxon>Micromonosporales</taxon>
        <taxon>Micromonosporaceae</taxon>
        <taxon>Micromonospora</taxon>
    </lineage>
</organism>
<dbReference type="OrthoDB" id="3404560at2"/>
<reference evidence="3 4" key="1">
    <citation type="submission" date="2018-01" db="EMBL/GenBank/DDBJ databases">
        <title>Draft genome sequence of Jishengella endophytica.</title>
        <authorList>
            <person name="Sahin N."/>
            <person name="Ay H."/>
            <person name="Saygin H."/>
        </authorList>
    </citation>
    <scope>NUCLEOTIDE SEQUENCE [LARGE SCALE GENOMIC DNA]</scope>
    <source>
        <strain evidence="3 4">DSM 45430</strain>
    </source>
</reference>
<dbReference type="Proteomes" id="UP000248627">
    <property type="component" value="Unassembled WGS sequence"/>
</dbReference>
<gene>
    <name evidence="3" type="ORF">C1I93_14235</name>
</gene>
<comment type="caution">
    <text evidence="3">The sequence shown here is derived from an EMBL/GenBank/DDBJ whole genome shotgun (WGS) entry which is preliminary data.</text>
</comment>
<keyword evidence="2" id="KW-0472">Membrane</keyword>
<proteinExistence type="predicted"/>
<keyword evidence="2" id="KW-0812">Transmembrane</keyword>
<evidence type="ECO:0000313" key="4">
    <source>
        <dbReference type="Proteomes" id="UP000248627"/>
    </source>
</evidence>
<dbReference type="EMBL" id="POTX01000081">
    <property type="protein sequence ID" value="PZF96231.1"/>
    <property type="molecule type" value="Genomic_DNA"/>
</dbReference>
<name>A0A2W2CA77_9ACTN</name>
<accession>A0A2W2CA77</accession>
<sequence>MSRDGTTGGDRQRSADPIHLRTPARSSTLPEWMLDPPPPRRTLGVRLKEGIAALPGAERLRRRWWARQRRERLYQRHPNTVKIVAMVLSWTVVLLLVLAVYALYGQA</sequence>